<sequence>MVQAKITKHGERKQCSTPVVILLTALSTICLLWNVTVTPVDNSIGQVTAPKSTSTSTSTSMGWNVHVAESESFHLCSKESQGFFTDISDQHWELMRERVRKRINHCIRHSHNFCPHEWKAQIGRAGAWYMDNYEPDFSCWHEKRIGGTGYGPKWVCDPYRIAQKGSDCLVYSFVIPTKPVSEQPDLVNLSFEEGVLKDISHECEIHVFMPGKEYESTALGTNNVVADANQVHYHGWGISSAPSENMKTMQQTVTELGHSGRTIDILKLDCKGCEFNSHEEFFSADVTIRQIAFTAHAAPGNVNDVFQKLQEEGYVMFHKEAVSKHGGGSGTSMDFGMVKLDASFFEGMNNLQVG</sequence>
<dbReference type="AlphaFoldDB" id="A0A7S2KME4"/>
<dbReference type="InterPro" id="IPR026913">
    <property type="entry name" value="METTL24"/>
</dbReference>
<name>A0A7S2KME4_9STRA</name>
<dbReference type="PANTHER" id="PTHR32026">
    <property type="entry name" value="METHYLTRANSFERASE-LIKE PROTEIN 24"/>
    <property type="match status" value="1"/>
</dbReference>
<feature type="domain" description="Methyltransferase" evidence="1">
    <location>
        <begin position="75"/>
        <end position="323"/>
    </location>
</feature>
<reference evidence="2" key="1">
    <citation type="submission" date="2021-01" db="EMBL/GenBank/DDBJ databases">
        <authorList>
            <person name="Corre E."/>
            <person name="Pelletier E."/>
            <person name="Niang G."/>
            <person name="Scheremetjew M."/>
            <person name="Finn R."/>
            <person name="Kale V."/>
            <person name="Holt S."/>
            <person name="Cochrane G."/>
            <person name="Meng A."/>
            <person name="Brown T."/>
            <person name="Cohen L."/>
        </authorList>
    </citation>
    <scope>NUCLEOTIDE SEQUENCE</scope>
    <source>
        <strain evidence="2">B650</strain>
    </source>
</reference>
<dbReference type="InterPro" id="IPR025714">
    <property type="entry name" value="Methyltranfer_dom"/>
</dbReference>
<organism evidence="2">
    <name type="scientific">Leptocylindrus danicus</name>
    <dbReference type="NCBI Taxonomy" id="163516"/>
    <lineage>
        <taxon>Eukaryota</taxon>
        <taxon>Sar</taxon>
        <taxon>Stramenopiles</taxon>
        <taxon>Ochrophyta</taxon>
        <taxon>Bacillariophyta</taxon>
        <taxon>Coscinodiscophyceae</taxon>
        <taxon>Chaetocerotophycidae</taxon>
        <taxon>Leptocylindrales</taxon>
        <taxon>Leptocylindraceae</taxon>
        <taxon>Leptocylindrus</taxon>
    </lineage>
</organism>
<evidence type="ECO:0000259" key="1">
    <source>
        <dbReference type="Pfam" id="PF13383"/>
    </source>
</evidence>
<evidence type="ECO:0000313" key="2">
    <source>
        <dbReference type="EMBL" id="CAD9581245.1"/>
    </source>
</evidence>
<accession>A0A7S2KME4</accession>
<gene>
    <name evidence="2" type="ORF">LDAN0321_LOCUS10327</name>
</gene>
<dbReference type="EMBL" id="HBGY01015968">
    <property type="protein sequence ID" value="CAD9581245.1"/>
    <property type="molecule type" value="Transcribed_RNA"/>
</dbReference>
<dbReference type="PANTHER" id="PTHR32026:SF27">
    <property type="entry name" value="METHYLTRANSFERASE FKBM DOMAIN-CONTAINING PROTEIN-RELATED"/>
    <property type="match status" value="1"/>
</dbReference>
<dbReference type="Pfam" id="PF13383">
    <property type="entry name" value="Methyltransf_22"/>
    <property type="match status" value="1"/>
</dbReference>
<protein>
    <recommendedName>
        <fullName evidence="1">Methyltransferase domain-containing protein</fullName>
    </recommendedName>
</protein>
<proteinExistence type="predicted"/>